<dbReference type="PROSITE" id="PS50294">
    <property type="entry name" value="WD_REPEATS_REGION"/>
    <property type="match status" value="2"/>
</dbReference>
<dbReference type="Gene3D" id="2.130.10.10">
    <property type="entry name" value="YVTN repeat-like/Quinoprotein amine dehydrogenase"/>
    <property type="match status" value="2"/>
</dbReference>
<feature type="repeat" description="WD" evidence="9">
    <location>
        <begin position="207"/>
        <end position="248"/>
    </location>
</feature>
<evidence type="ECO:0000313" key="16">
    <source>
        <dbReference type="Proteomes" id="UP001318860"/>
    </source>
</evidence>
<evidence type="ECO:0000313" key="15">
    <source>
        <dbReference type="EMBL" id="KAK6119863.1"/>
    </source>
</evidence>
<evidence type="ECO:0000256" key="5">
    <source>
        <dbReference type="ARBA" id="ARBA00022853"/>
    </source>
</evidence>
<organism evidence="15 16">
    <name type="scientific">Rehmannia glutinosa</name>
    <name type="common">Chinese foxglove</name>
    <dbReference type="NCBI Taxonomy" id="99300"/>
    <lineage>
        <taxon>Eukaryota</taxon>
        <taxon>Viridiplantae</taxon>
        <taxon>Streptophyta</taxon>
        <taxon>Embryophyta</taxon>
        <taxon>Tracheophyta</taxon>
        <taxon>Spermatophyta</taxon>
        <taxon>Magnoliopsida</taxon>
        <taxon>eudicotyledons</taxon>
        <taxon>Gunneridae</taxon>
        <taxon>Pentapetalae</taxon>
        <taxon>asterids</taxon>
        <taxon>lamiids</taxon>
        <taxon>Lamiales</taxon>
        <taxon>Orobanchaceae</taxon>
        <taxon>Rehmannieae</taxon>
        <taxon>Rehmannia</taxon>
    </lineage>
</organism>
<name>A0ABR0UBE4_REHGL</name>
<keyword evidence="7 10" id="KW-0804">Transcription</keyword>
<keyword evidence="3 9" id="KW-0853">WD repeat</keyword>
<evidence type="ECO:0000256" key="8">
    <source>
        <dbReference type="ARBA" id="ARBA00023242"/>
    </source>
</evidence>
<evidence type="ECO:0000256" key="2">
    <source>
        <dbReference type="ARBA" id="ARBA00007306"/>
    </source>
</evidence>
<feature type="domain" description="CAF1B/HIR1 beta-propeller" evidence="14">
    <location>
        <begin position="106"/>
        <end position="290"/>
    </location>
</feature>
<dbReference type="SMART" id="SM00320">
    <property type="entry name" value="WD40"/>
    <property type="match status" value="7"/>
</dbReference>
<dbReference type="InterPro" id="IPR036322">
    <property type="entry name" value="WD40_repeat_dom_sf"/>
</dbReference>
<evidence type="ECO:0000256" key="3">
    <source>
        <dbReference type="ARBA" id="ARBA00022574"/>
    </source>
</evidence>
<protein>
    <recommendedName>
        <fullName evidence="10">Protein HIRA</fullName>
    </recommendedName>
</protein>
<keyword evidence="8 10" id="KW-0539">Nucleus</keyword>
<dbReference type="PROSITE" id="PS50082">
    <property type="entry name" value="WD_REPEATS_2"/>
    <property type="match status" value="3"/>
</dbReference>
<evidence type="ECO:0000256" key="11">
    <source>
        <dbReference type="SAM" id="MobiDB-lite"/>
    </source>
</evidence>
<sequence>MIAEKPNWIRHGGTQIFSIDIQPGGLRFATGGGDHKDVVLPSHLQTNPCQIPVLSSVILPGVAVFSLVYELLFYYWINPLLSVAGQGLCLHPLLQTPVLTFHREISDKDRTRSIASYLKNSEVRIWNMKSVSRELQTDDSASKLLATLRDHFGSVNCVRWAKHGRYIASGSDDQAILVHERKPGSGTTEFGSGEPPDVENWKVAMTLRGHTADVVDLNWSPDDATLASASLDNTIHVWDMSNGICTAVLRGHSSLVKGVAWDPIGSFIASQSDDKTVIIWRTSDWSLAHRTDGHWAKSLGSTFFRRLDWSPCGHFITTTHGFQKPRHSAPVLERGEWSATFDFLGHNAPIIVARFNHSMFRRNISNSQDLKTSSAGWSNGSSKVEGKDLQPFNVIAIGSQDRTITVWTTASPRPLFVAKHFFTQSVVDLTWSPDGYSLFACSLDGTVATFHFDANEIGHKLTDAELEDLKRNRYGDVRGRQGNLAETPAQLLLEAASAKETLSKKTNTVVPESQPSLKPCADLVVTTKVSKTIVNDGKKTEDAISDASNKVVSARMSSPVKQKEYRRPDGRKRIIPEAVGVTAHQERTSIGAQSEVLDFPGKSSNHNKDDNGLIHTDGGAREGSIRKAISGNADLKERSGVTARASISESLVIEKVPACGSKETTNNVEQIGYLASAVNDIVGAGKTLLVKETELSCTRGSQNLWSDRISGKVTVLSGNPNFWAVGCEDGSLQVYTKCGRRAMPTMMMGSAAVFIDCDDSWKLLLVTRKGSLYVWDLFNKKCLLHDSLISLITTDLNSNANDTGTIKVISAKLSKSGFPLVVLATRHAYLFDMSLMCWLRVADDCFPASNFASSWTLGSAHSGELASLQVDVRKFLARKPGWSRVTDDGMQTRAHLEAQLASALALNSPTEYRQCLLSYVRFLARQKEKYQKLQPAIIEIVLEVREADESRLREVCESFLGPPIGMTESGSDPKTPAWDPFVLGLNKHKLLREDILPAMASNRKVQRLLNEFMDLLSEYETIETNFKQKSPTLLAKDKMDCDPPAINKTNSDTIILTQTQSAEPAVDRTLQTTDRMDTVAPISSQTDANQVQTAPQTSEPMNLDPPASDQSVKTVPAAKDKDS</sequence>
<evidence type="ECO:0000256" key="6">
    <source>
        <dbReference type="ARBA" id="ARBA00023015"/>
    </source>
</evidence>
<dbReference type="Pfam" id="PF00400">
    <property type="entry name" value="WD40"/>
    <property type="match status" value="1"/>
</dbReference>
<comment type="similarity">
    <text evidence="2 10">Belongs to the WD repeat HIR1 family.</text>
</comment>
<evidence type="ECO:0000256" key="10">
    <source>
        <dbReference type="RuleBase" id="RU364014"/>
    </source>
</evidence>
<feature type="region of interest" description="Disordered" evidence="11">
    <location>
        <begin position="1079"/>
        <end position="1123"/>
    </location>
</feature>
<feature type="domain" description="Protein HIRA-like C-terminal" evidence="13">
    <location>
        <begin position="739"/>
        <end position="957"/>
    </location>
</feature>
<comment type="caution">
    <text evidence="15">The sequence shown here is derived from an EMBL/GenBank/DDBJ whole genome shotgun (WGS) entry which is preliminary data.</text>
</comment>
<feature type="transmembrane region" description="Helical" evidence="12">
    <location>
        <begin position="53"/>
        <end position="77"/>
    </location>
</feature>
<dbReference type="PROSITE" id="PS00678">
    <property type="entry name" value="WD_REPEATS_1"/>
    <property type="match status" value="1"/>
</dbReference>
<feature type="repeat" description="WD" evidence="9">
    <location>
        <begin position="249"/>
        <end position="290"/>
    </location>
</feature>
<dbReference type="PANTHER" id="PTHR13831">
    <property type="entry name" value="MEMBER OF THE HIR1 FAMILY OF WD-REPEAT PROTEINS"/>
    <property type="match status" value="1"/>
</dbReference>
<evidence type="ECO:0000256" key="12">
    <source>
        <dbReference type="SAM" id="Phobius"/>
    </source>
</evidence>
<dbReference type="InterPro" id="IPR011494">
    <property type="entry name" value="HIRA-like_C"/>
</dbReference>
<feature type="repeat" description="WD" evidence="9">
    <location>
        <begin position="148"/>
        <end position="178"/>
    </location>
</feature>
<gene>
    <name evidence="15" type="ORF">DH2020_046388</name>
</gene>
<keyword evidence="10" id="KW-0678">Repressor</keyword>
<comment type="function">
    <text evidence="10">Required for replication-independent chromatin assembly and for the periodic repression of histone gene transcription during the cell cycle.</text>
</comment>
<keyword evidence="4 10" id="KW-0677">Repeat</keyword>
<reference evidence="15 16" key="1">
    <citation type="journal article" date="2021" name="Comput. Struct. Biotechnol. J.">
        <title>De novo genome assembly of the potent medicinal plant Rehmannia glutinosa using nanopore technology.</title>
        <authorList>
            <person name="Ma L."/>
            <person name="Dong C."/>
            <person name="Song C."/>
            <person name="Wang X."/>
            <person name="Zheng X."/>
            <person name="Niu Y."/>
            <person name="Chen S."/>
            <person name="Feng W."/>
        </authorList>
    </citation>
    <scope>NUCLEOTIDE SEQUENCE [LARGE SCALE GENOMIC DNA]</scope>
    <source>
        <strain evidence="15">DH-2019</strain>
    </source>
</reference>
<feature type="region of interest" description="Disordered" evidence="11">
    <location>
        <begin position="599"/>
        <end position="619"/>
    </location>
</feature>
<proteinExistence type="inferred from homology"/>
<keyword evidence="12" id="KW-0812">Transmembrane</keyword>
<keyword evidence="6 10" id="KW-0805">Transcription regulation</keyword>
<dbReference type="EMBL" id="JABTTQ020003123">
    <property type="protein sequence ID" value="KAK6119863.1"/>
    <property type="molecule type" value="Genomic_DNA"/>
</dbReference>
<dbReference type="InterPro" id="IPR019775">
    <property type="entry name" value="WD40_repeat_CS"/>
</dbReference>
<keyword evidence="12" id="KW-0472">Membrane</keyword>
<dbReference type="PANTHER" id="PTHR13831:SF0">
    <property type="entry name" value="PROTEIN HIRA"/>
    <property type="match status" value="1"/>
</dbReference>
<dbReference type="InterPro" id="IPR015943">
    <property type="entry name" value="WD40/YVTN_repeat-like_dom_sf"/>
</dbReference>
<dbReference type="InterPro" id="IPR001680">
    <property type="entry name" value="WD40_rpt"/>
</dbReference>
<feature type="compositionally biased region" description="Polar residues" evidence="11">
    <location>
        <begin position="1081"/>
        <end position="1100"/>
    </location>
</feature>
<keyword evidence="16" id="KW-1185">Reference proteome</keyword>
<evidence type="ECO:0000259" key="14">
    <source>
        <dbReference type="Pfam" id="PF24105"/>
    </source>
</evidence>
<keyword evidence="12" id="KW-1133">Transmembrane helix</keyword>
<dbReference type="Proteomes" id="UP001318860">
    <property type="component" value="Unassembled WGS sequence"/>
</dbReference>
<evidence type="ECO:0000259" key="13">
    <source>
        <dbReference type="Pfam" id="PF07569"/>
    </source>
</evidence>
<dbReference type="SUPFAM" id="SSF50978">
    <property type="entry name" value="WD40 repeat-like"/>
    <property type="match status" value="2"/>
</dbReference>
<dbReference type="InterPro" id="IPR055410">
    <property type="entry name" value="Beta-prop_CAF1B_HIR1"/>
</dbReference>
<evidence type="ECO:0000256" key="9">
    <source>
        <dbReference type="PROSITE-ProRule" id="PRU00221"/>
    </source>
</evidence>
<feature type="compositionally biased region" description="Basic and acidic residues" evidence="11">
    <location>
        <begin position="606"/>
        <end position="619"/>
    </location>
</feature>
<evidence type="ECO:0000256" key="7">
    <source>
        <dbReference type="ARBA" id="ARBA00023163"/>
    </source>
</evidence>
<accession>A0ABR0UBE4</accession>
<dbReference type="InterPro" id="IPR031120">
    <property type="entry name" value="HIR1-like"/>
</dbReference>
<keyword evidence="5 10" id="KW-0156">Chromatin regulator</keyword>
<dbReference type="Pfam" id="PF07569">
    <property type="entry name" value="Hira"/>
    <property type="match status" value="1"/>
</dbReference>
<dbReference type="Pfam" id="PF24105">
    <property type="entry name" value="Beta-prop_CAF1B_HIR1"/>
    <property type="match status" value="1"/>
</dbReference>
<evidence type="ECO:0000256" key="4">
    <source>
        <dbReference type="ARBA" id="ARBA00022737"/>
    </source>
</evidence>
<evidence type="ECO:0000256" key="1">
    <source>
        <dbReference type="ARBA" id="ARBA00004123"/>
    </source>
</evidence>
<comment type="subcellular location">
    <subcellularLocation>
        <location evidence="1 10">Nucleus</location>
    </subcellularLocation>
</comment>